<comment type="caution">
    <text evidence="1">The sequence shown here is derived from an EMBL/GenBank/DDBJ whole genome shotgun (WGS) entry which is preliminary data.</text>
</comment>
<gene>
    <name evidence="1" type="ORF">H6G59_22150</name>
</gene>
<reference evidence="1 2" key="1">
    <citation type="journal article" date="2020" name="ISME J.">
        <title>Comparative genomics reveals insights into cyanobacterial evolution and habitat adaptation.</title>
        <authorList>
            <person name="Chen M.Y."/>
            <person name="Teng W.K."/>
            <person name="Zhao L."/>
            <person name="Hu C.X."/>
            <person name="Zhou Y.K."/>
            <person name="Han B.P."/>
            <person name="Song L.R."/>
            <person name="Shu W.S."/>
        </authorList>
    </citation>
    <scope>NUCLEOTIDE SEQUENCE [LARGE SCALE GENOMIC DNA]</scope>
    <source>
        <strain evidence="1 2">FACHB-196</strain>
    </source>
</reference>
<keyword evidence="2" id="KW-1185">Reference proteome</keyword>
<dbReference type="EMBL" id="JACJST010000026">
    <property type="protein sequence ID" value="MBD2570546.1"/>
    <property type="molecule type" value="Genomic_DNA"/>
</dbReference>
<evidence type="ECO:0000313" key="1">
    <source>
        <dbReference type="EMBL" id="MBD2570546.1"/>
    </source>
</evidence>
<evidence type="ECO:0000313" key="2">
    <source>
        <dbReference type="Proteomes" id="UP000640531"/>
    </source>
</evidence>
<proteinExistence type="predicted"/>
<dbReference type="RefSeq" id="WP_190718613.1">
    <property type="nucleotide sequence ID" value="NZ_JACJST010000026.1"/>
</dbReference>
<dbReference type="InterPro" id="IPR026350">
    <property type="entry name" value="GxxExxY"/>
</dbReference>
<name>A0ABR8FL64_9NOST</name>
<organism evidence="1 2">
    <name type="scientific">Anabaena lutea FACHB-196</name>
    <dbReference type="NCBI Taxonomy" id="2692881"/>
    <lineage>
        <taxon>Bacteria</taxon>
        <taxon>Bacillati</taxon>
        <taxon>Cyanobacteriota</taxon>
        <taxon>Cyanophyceae</taxon>
        <taxon>Nostocales</taxon>
        <taxon>Nostocaceae</taxon>
        <taxon>Anabaena</taxon>
    </lineage>
</organism>
<dbReference type="Proteomes" id="UP000640531">
    <property type="component" value="Unassembled WGS sequence"/>
</dbReference>
<dbReference type="Pfam" id="PF13366">
    <property type="entry name" value="PDDEXK_3"/>
    <property type="match status" value="1"/>
</dbReference>
<accession>A0ABR8FL64</accession>
<dbReference type="NCBIfam" id="TIGR04256">
    <property type="entry name" value="GxxExxY"/>
    <property type="match status" value="1"/>
</dbReference>
<sequence>MQENELSGLIIGCAMRVHTALGPGLLESAYEECLDYELKKANLNIGRQIPVPLIYENVKLDCAYRLDLLVENKIIVEVKALESLNPIHSVQLLTYLKLAKCKLGLLINFNVLHLKDGIKRVANNL</sequence>
<protein>
    <submittedName>
        <fullName evidence="1">GxxExxY protein</fullName>
    </submittedName>
</protein>